<dbReference type="RefSeq" id="WP_210218613.1">
    <property type="nucleotide sequence ID" value="NZ_CP072793.1"/>
</dbReference>
<dbReference type="InterPro" id="IPR025528">
    <property type="entry name" value="BrnA_antitoxin"/>
</dbReference>
<reference evidence="1" key="1">
    <citation type="submission" date="2021-04" db="EMBL/GenBank/DDBJ databases">
        <title>Genomics, taxonomy and metabolism of representatives of sulfur bacteria of the genus Thiothrix: Thiothrix fructosivorans QT, Thiothrix unzii A1T and three new species, Thiothrix subterranea sp. nov., Thiothrix litoralis sp. nov. and 'Candidatus Thiothrix anitrata' sp. nov.</title>
        <authorList>
            <person name="Ravin N.V."/>
            <person name="Smolyakov D."/>
            <person name="Rudenko T.S."/>
            <person name="Mardanov A.V."/>
            <person name="Beletsky A.V."/>
            <person name="Markov N.D."/>
            <person name="Fomenkov A.I."/>
            <person name="Roberts R.J."/>
            <person name="Karnachuk O.V."/>
            <person name="Novikov A."/>
            <person name="Grabovich M.Y."/>
        </authorList>
    </citation>
    <scope>NUCLEOTIDE SEQUENCE</scope>
    <source>
        <strain evidence="1">A1</strain>
    </source>
</reference>
<keyword evidence="2" id="KW-1185">Reference proteome</keyword>
<organism evidence="1 2">
    <name type="scientific">Thiothrix unzii</name>
    <dbReference type="NCBI Taxonomy" id="111769"/>
    <lineage>
        <taxon>Bacteria</taxon>
        <taxon>Pseudomonadati</taxon>
        <taxon>Pseudomonadota</taxon>
        <taxon>Gammaproteobacteria</taxon>
        <taxon>Thiotrichales</taxon>
        <taxon>Thiotrichaceae</taxon>
        <taxon>Thiothrix</taxon>
    </lineage>
</organism>
<name>A0A975F8Q7_9GAMM</name>
<dbReference type="KEGG" id="tun:J9260_15470"/>
<dbReference type="EMBL" id="CP072793">
    <property type="protein sequence ID" value="QTR53086.1"/>
    <property type="molecule type" value="Genomic_DNA"/>
</dbReference>
<evidence type="ECO:0000313" key="2">
    <source>
        <dbReference type="Proteomes" id="UP000672009"/>
    </source>
</evidence>
<proteinExistence type="predicted"/>
<dbReference type="Pfam" id="PF14384">
    <property type="entry name" value="BrnA_antitoxin"/>
    <property type="match status" value="1"/>
</dbReference>
<dbReference type="Proteomes" id="UP000672009">
    <property type="component" value="Chromosome"/>
</dbReference>
<gene>
    <name evidence="1" type="ORF">J9260_15470</name>
</gene>
<dbReference type="AlphaFoldDB" id="A0A975F8Q7"/>
<sequence length="96" mass="10742">MPKLKVGTIFPTDAEDAQIRAGIAADPDTYEVTSAEEWAQMKPVSMRGRPKADVTKDRITVRLSAEVTEYFKASGKGWQTRMDQVLREYVAQHKAA</sequence>
<protein>
    <submittedName>
        <fullName evidence="1">BrnA antitoxin family protein</fullName>
    </submittedName>
</protein>
<accession>A0A975F8Q7</accession>
<evidence type="ECO:0000313" key="1">
    <source>
        <dbReference type="EMBL" id="QTR53086.1"/>
    </source>
</evidence>